<evidence type="ECO:0000313" key="3">
    <source>
        <dbReference type="Proteomes" id="UP001165685"/>
    </source>
</evidence>
<organism evidence="2 3">
    <name type="scientific">Nocardiopsis suaedae</name>
    <dbReference type="NCBI Taxonomy" id="3018444"/>
    <lineage>
        <taxon>Bacteria</taxon>
        <taxon>Bacillati</taxon>
        <taxon>Actinomycetota</taxon>
        <taxon>Actinomycetes</taxon>
        <taxon>Streptosporangiales</taxon>
        <taxon>Nocardiopsidaceae</taxon>
        <taxon>Nocardiopsis</taxon>
    </lineage>
</organism>
<dbReference type="RefSeq" id="WP_270676247.1">
    <property type="nucleotide sequence ID" value="NZ_JAQFWP010000005.1"/>
</dbReference>
<accession>A0ABT4TGC8</accession>
<proteinExistence type="predicted"/>
<protein>
    <recommendedName>
        <fullName evidence="4">WXG100 family type VII secretion target</fullName>
    </recommendedName>
</protein>
<evidence type="ECO:0008006" key="4">
    <source>
        <dbReference type="Google" id="ProtNLM"/>
    </source>
</evidence>
<reference evidence="2" key="1">
    <citation type="submission" date="2023-01" db="EMBL/GenBank/DDBJ databases">
        <title>Draft genome sequence of Nocardiopsis sp. LSu2-4 isolated from halophytes.</title>
        <authorList>
            <person name="Duangmal K."/>
            <person name="Chantavorakit T."/>
        </authorList>
    </citation>
    <scope>NUCLEOTIDE SEQUENCE</scope>
    <source>
        <strain evidence="2">LSu2-4</strain>
    </source>
</reference>
<evidence type="ECO:0000256" key="1">
    <source>
        <dbReference type="SAM" id="MobiDB-lite"/>
    </source>
</evidence>
<comment type="caution">
    <text evidence="2">The sequence shown here is derived from an EMBL/GenBank/DDBJ whole genome shotgun (WGS) entry which is preliminary data.</text>
</comment>
<evidence type="ECO:0000313" key="2">
    <source>
        <dbReference type="EMBL" id="MDA2803769.1"/>
    </source>
</evidence>
<dbReference type="EMBL" id="JAQFWP010000005">
    <property type="protein sequence ID" value="MDA2803769.1"/>
    <property type="molecule type" value="Genomic_DNA"/>
</dbReference>
<feature type="compositionally biased region" description="Basic and acidic residues" evidence="1">
    <location>
        <begin position="26"/>
        <end position="38"/>
    </location>
</feature>
<sequence length="99" mass="11114">MAKKIVVEMDVLDGIKSRLDTVKDAFQDDQREEAEGWSRDIGPSTIESASGDYMEESKDMFDRMAKFIKDMGEGIDQVKESFVKTDDELAKNLEGEEGG</sequence>
<gene>
    <name evidence="2" type="ORF">O4U47_04535</name>
</gene>
<name>A0ABT4TGC8_9ACTN</name>
<keyword evidence="3" id="KW-1185">Reference proteome</keyword>
<feature type="region of interest" description="Disordered" evidence="1">
    <location>
        <begin position="26"/>
        <end position="51"/>
    </location>
</feature>
<dbReference type="Proteomes" id="UP001165685">
    <property type="component" value="Unassembled WGS sequence"/>
</dbReference>